<keyword evidence="1 5" id="KW-0378">Hydrolase</keyword>
<name>A0AAJ2HGQ7_9MICO</name>
<gene>
    <name evidence="5" type="ORF">KZC50_09465</name>
</gene>
<dbReference type="InterPro" id="IPR029058">
    <property type="entry name" value="AB_hydrolase_fold"/>
</dbReference>
<dbReference type="PANTHER" id="PTHR22946:SF9">
    <property type="entry name" value="POLYKETIDE TRANSFERASE AF380"/>
    <property type="match status" value="1"/>
</dbReference>
<evidence type="ECO:0000256" key="3">
    <source>
        <dbReference type="SAM" id="MobiDB-lite"/>
    </source>
</evidence>
<dbReference type="PANTHER" id="PTHR22946">
    <property type="entry name" value="DIENELACTONE HYDROLASE DOMAIN-CONTAINING PROTEIN-RELATED"/>
    <property type="match status" value="1"/>
</dbReference>
<feature type="region of interest" description="Disordered" evidence="3">
    <location>
        <begin position="1"/>
        <end position="21"/>
    </location>
</feature>
<organism evidence="5 6">
    <name type="scientific">Microbacterium aurantiacum</name>
    <dbReference type="NCBI Taxonomy" id="162393"/>
    <lineage>
        <taxon>Bacteria</taxon>
        <taxon>Bacillati</taxon>
        <taxon>Actinomycetota</taxon>
        <taxon>Actinomycetes</taxon>
        <taxon>Micrococcales</taxon>
        <taxon>Microbacteriaceae</taxon>
        <taxon>Microbacterium</taxon>
    </lineage>
</organism>
<dbReference type="InterPro" id="IPR000073">
    <property type="entry name" value="AB_hydrolase_1"/>
</dbReference>
<dbReference type="SUPFAM" id="SSF53474">
    <property type="entry name" value="alpha/beta-Hydrolases"/>
    <property type="match status" value="1"/>
</dbReference>
<accession>A0AAJ2HGQ7</accession>
<evidence type="ECO:0000313" key="6">
    <source>
        <dbReference type="Proteomes" id="UP001183582"/>
    </source>
</evidence>
<dbReference type="GO" id="GO:0052689">
    <property type="term" value="F:carboxylic ester hydrolase activity"/>
    <property type="evidence" value="ECO:0007669"/>
    <property type="project" value="UniProtKB-ARBA"/>
</dbReference>
<reference evidence="5 6" key="1">
    <citation type="submission" date="2021-06" db="EMBL/GenBank/DDBJ databases">
        <title>Genome-based taxonomic framework of Microbacterium strains isolated from marine environment, the description of four new species and reclassification of four preexisting species.</title>
        <authorList>
            <person name="Lee S.D."/>
            <person name="Kim S.-M."/>
            <person name="Byeon Y.-S."/>
            <person name="Yang H.L."/>
            <person name="Kim I.S."/>
        </authorList>
    </citation>
    <scope>NUCLEOTIDE SEQUENCE [LARGE SCALE GENOMIC DNA]</scope>
    <source>
        <strain evidence="5 6">KACC 20514</strain>
    </source>
</reference>
<comment type="similarity">
    <text evidence="2">Belongs to the AB hydrolase superfamily. FUS2 hydrolase family.</text>
</comment>
<dbReference type="EMBL" id="JAHWXH010000001">
    <property type="protein sequence ID" value="MDS0245836.1"/>
    <property type="molecule type" value="Genomic_DNA"/>
</dbReference>
<sequence length="297" mass="32082">MDRPHCRGRRARARGHRPHPNSCRGCDLVSASPTDPRIAPLSVDIDGTTLRGSVFRADAAHAGPRPVAVFFHGFGGTRVEASRMFVTQARRLTAAGITVVTYDRAGHGESDGEFFDTTASGDIRTAHRVLEVVRALPGVDGNDLHLLGMSLGAVIASVVAAEQQSIRPVRSLTMWSTAAVFVDEIRSGHLQGMPLDTLDTVGWFDFHGMRLGPAMRADAVAFDPYGRAASYDGPVLLLHGTEDFVPHAYAERYADPAVFGDRAEVVVVEGADHGWEQLPQRDELHDRTTAFITAHAG</sequence>
<dbReference type="Proteomes" id="UP001183582">
    <property type="component" value="Unassembled WGS sequence"/>
</dbReference>
<dbReference type="Pfam" id="PF12697">
    <property type="entry name" value="Abhydrolase_6"/>
    <property type="match status" value="1"/>
</dbReference>
<evidence type="ECO:0000313" key="5">
    <source>
        <dbReference type="EMBL" id="MDS0245836.1"/>
    </source>
</evidence>
<comment type="caution">
    <text evidence="5">The sequence shown here is derived from an EMBL/GenBank/DDBJ whole genome shotgun (WGS) entry which is preliminary data.</text>
</comment>
<dbReference type="AlphaFoldDB" id="A0AAJ2HGQ7"/>
<dbReference type="Gene3D" id="3.40.50.1820">
    <property type="entry name" value="alpha/beta hydrolase"/>
    <property type="match status" value="1"/>
</dbReference>
<evidence type="ECO:0000256" key="2">
    <source>
        <dbReference type="ARBA" id="ARBA00038115"/>
    </source>
</evidence>
<evidence type="ECO:0000256" key="1">
    <source>
        <dbReference type="ARBA" id="ARBA00022801"/>
    </source>
</evidence>
<evidence type="ECO:0000259" key="4">
    <source>
        <dbReference type="Pfam" id="PF12697"/>
    </source>
</evidence>
<dbReference type="InterPro" id="IPR050261">
    <property type="entry name" value="FrsA_esterase"/>
</dbReference>
<feature type="compositionally biased region" description="Basic residues" evidence="3">
    <location>
        <begin position="1"/>
        <end position="19"/>
    </location>
</feature>
<feature type="domain" description="AB hydrolase-1" evidence="4">
    <location>
        <begin position="69"/>
        <end position="282"/>
    </location>
</feature>
<proteinExistence type="inferred from homology"/>
<protein>
    <submittedName>
        <fullName evidence="5">Alpha/beta fold hydrolase</fullName>
    </submittedName>
</protein>